<accession>A0AAV4W6P7</accession>
<dbReference type="Proteomes" id="UP001054837">
    <property type="component" value="Unassembled WGS sequence"/>
</dbReference>
<evidence type="ECO:0000313" key="2">
    <source>
        <dbReference type="Proteomes" id="UP001054837"/>
    </source>
</evidence>
<sequence>MVGIGGWRTDNGICVVWFSLQRSQQKMRDPDAVLHIPVLRGAHDTHHSAVLQDLPHPVQSTEPVQDRYSWGREERRSQGQDTIQNGCHQNAMLVFISVFRICLRELV</sequence>
<dbReference type="AlphaFoldDB" id="A0AAV4W6P7"/>
<dbReference type="EMBL" id="BPLQ01014243">
    <property type="protein sequence ID" value="GIY78397.1"/>
    <property type="molecule type" value="Genomic_DNA"/>
</dbReference>
<comment type="caution">
    <text evidence="1">The sequence shown here is derived from an EMBL/GenBank/DDBJ whole genome shotgun (WGS) entry which is preliminary data.</text>
</comment>
<reference evidence="1 2" key="1">
    <citation type="submission" date="2021-06" db="EMBL/GenBank/DDBJ databases">
        <title>Caerostris darwini draft genome.</title>
        <authorList>
            <person name="Kono N."/>
            <person name="Arakawa K."/>
        </authorList>
    </citation>
    <scope>NUCLEOTIDE SEQUENCE [LARGE SCALE GENOMIC DNA]</scope>
</reference>
<name>A0AAV4W6P7_9ARAC</name>
<gene>
    <name evidence="1" type="ORF">CDAR_417881</name>
</gene>
<protein>
    <submittedName>
        <fullName evidence="1">Uncharacterized protein</fullName>
    </submittedName>
</protein>
<proteinExistence type="predicted"/>
<evidence type="ECO:0000313" key="1">
    <source>
        <dbReference type="EMBL" id="GIY78397.1"/>
    </source>
</evidence>
<keyword evidence="2" id="KW-1185">Reference proteome</keyword>
<organism evidence="1 2">
    <name type="scientific">Caerostris darwini</name>
    <dbReference type="NCBI Taxonomy" id="1538125"/>
    <lineage>
        <taxon>Eukaryota</taxon>
        <taxon>Metazoa</taxon>
        <taxon>Ecdysozoa</taxon>
        <taxon>Arthropoda</taxon>
        <taxon>Chelicerata</taxon>
        <taxon>Arachnida</taxon>
        <taxon>Araneae</taxon>
        <taxon>Araneomorphae</taxon>
        <taxon>Entelegynae</taxon>
        <taxon>Araneoidea</taxon>
        <taxon>Araneidae</taxon>
        <taxon>Caerostris</taxon>
    </lineage>
</organism>